<feature type="transmembrane region" description="Helical" evidence="2">
    <location>
        <begin position="76"/>
        <end position="97"/>
    </location>
</feature>
<keyword evidence="2" id="KW-1133">Transmembrane helix</keyword>
<dbReference type="EMBL" id="VFOU01000003">
    <property type="protein sequence ID" value="TQL71405.1"/>
    <property type="molecule type" value="Genomic_DNA"/>
</dbReference>
<comment type="caution">
    <text evidence="3">The sequence shown here is derived from an EMBL/GenBank/DDBJ whole genome shotgun (WGS) entry which is preliminary data.</text>
</comment>
<evidence type="ECO:0000256" key="1">
    <source>
        <dbReference type="SAM" id="MobiDB-lite"/>
    </source>
</evidence>
<evidence type="ECO:0000313" key="3">
    <source>
        <dbReference type="EMBL" id="TQL71405.1"/>
    </source>
</evidence>
<reference evidence="3 4" key="1">
    <citation type="submission" date="2019-06" db="EMBL/GenBank/DDBJ databases">
        <title>Sequencing the genomes of 1000 actinobacteria strains.</title>
        <authorList>
            <person name="Klenk H.-P."/>
        </authorList>
    </citation>
    <scope>NUCLEOTIDE SEQUENCE [LARGE SCALE GENOMIC DNA]</scope>
    <source>
        <strain evidence="3 4">DSM 24083</strain>
    </source>
</reference>
<evidence type="ECO:0000313" key="4">
    <source>
        <dbReference type="Proteomes" id="UP000319746"/>
    </source>
</evidence>
<feature type="region of interest" description="Disordered" evidence="1">
    <location>
        <begin position="1"/>
        <end position="64"/>
    </location>
</feature>
<dbReference type="Gene3D" id="1.10.10.10">
    <property type="entry name" value="Winged helix-like DNA-binding domain superfamily/Winged helix DNA-binding domain"/>
    <property type="match status" value="3"/>
</dbReference>
<feature type="compositionally biased region" description="Polar residues" evidence="1">
    <location>
        <begin position="21"/>
        <end position="37"/>
    </location>
</feature>
<name>A0A543AFN5_9MICC</name>
<dbReference type="Proteomes" id="UP000319746">
    <property type="component" value="Unassembled WGS sequence"/>
</dbReference>
<keyword evidence="2" id="KW-0812">Transmembrane</keyword>
<feature type="region of interest" description="Disordered" evidence="1">
    <location>
        <begin position="105"/>
        <end position="124"/>
    </location>
</feature>
<protein>
    <submittedName>
        <fullName evidence="3">RecX family protein</fullName>
    </submittedName>
</protein>
<dbReference type="AlphaFoldDB" id="A0A543AFN5"/>
<dbReference type="RefSeq" id="WP_170200431.1">
    <property type="nucleotide sequence ID" value="NZ_BAABAN010000002.1"/>
</dbReference>
<proteinExistence type="predicted"/>
<gene>
    <name evidence="3" type="ORF">FB556_1881</name>
</gene>
<keyword evidence="4" id="KW-1185">Reference proteome</keyword>
<sequence length="290" mass="32940">MTHHHTTSDNAQPWAPPAGHDSNQSQHWQGQTGQHQAGQYYDPAQHYYDPNNPTAWHQATQFSNGRPPTRPFYKQWWFITILVVLILGVAAISLAVVTNERSHDDLAQQPGTDTPAAPLAPEDSLSLEDTKLERSDDGRFVLQDGGSQEQALAKVQERIDADYSHYGPTDLIDVLRYDGYQNEAIEYALNNLSVDWNEQALGTAQQMSDSEYSGYSAQEIQEYLNRAGFIDDEVQYALENLDIDYNQQAVQALESYQETFDDHSSEQLREYMEYAGFQDSEIDYAFDNID</sequence>
<accession>A0A543AFN5</accession>
<evidence type="ECO:0000256" key="2">
    <source>
        <dbReference type="SAM" id="Phobius"/>
    </source>
</evidence>
<organism evidence="3 4">
    <name type="scientific">Enteractinococcus coprophilus</name>
    <dbReference type="NCBI Taxonomy" id="1027633"/>
    <lineage>
        <taxon>Bacteria</taxon>
        <taxon>Bacillati</taxon>
        <taxon>Actinomycetota</taxon>
        <taxon>Actinomycetes</taxon>
        <taxon>Micrococcales</taxon>
        <taxon>Micrococcaceae</taxon>
    </lineage>
</organism>
<feature type="compositionally biased region" description="Polar residues" evidence="1">
    <location>
        <begin position="51"/>
        <end position="64"/>
    </location>
</feature>
<keyword evidence="2" id="KW-0472">Membrane</keyword>
<dbReference type="InterPro" id="IPR036388">
    <property type="entry name" value="WH-like_DNA-bd_sf"/>
</dbReference>